<gene>
    <name evidence="2" type="ORF">ACFSKQ_08560</name>
</gene>
<reference evidence="3" key="1">
    <citation type="journal article" date="2019" name="Int. J. Syst. Evol. Microbiol.">
        <title>The Global Catalogue of Microorganisms (GCM) 10K type strain sequencing project: providing services to taxonomists for standard genome sequencing and annotation.</title>
        <authorList>
            <consortium name="The Broad Institute Genomics Platform"/>
            <consortium name="The Broad Institute Genome Sequencing Center for Infectious Disease"/>
            <person name="Wu L."/>
            <person name="Ma J."/>
        </authorList>
    </citation>
    <scope>NUCLEOTIDE SEQUENCE [LARGE SCALE GENOMIC DNA]</scope>
    <source>
        <strain evidence="3">ZS-35-S2</strain>
    </source>
</reference>
<evidence type="ECO:0000259" key="1">
    <source>
        <dbReference type="Pfam" id="PF00535"/>
    </source>
</evidence>
<proteinExistence type="predicted"/>
<dbReference type="Proteomes" id="UP001597371">
    <property type="component" value="Unassembled WGS sequence"/>
</dbReference>
<name>A0ABW5CJP2_9HYPH</name>
<dbReference type="SUPFAM" id="SSF53448">
    <property type="entry name" value="Nucleotide-diphospho-sugar transferases"/>
    <property type="match status" value="1"/>
</dbReference>
<dbReference type="Pfam" id="PF00535">
    <property type="entry name" value="Glycos_transf_2"/>
    <property type="match status" value="1"/>
</dbReference>
<dbReference type="PANTHER" id="PTHR22916">
    <property type="entry name" value="GLYCOSYLTRANSFERASE"/>
    <property type="match status" value="1"/>
</dbReference>
<evidence type="ECO:0000313" key="3">
    <source>
        <dbReference type="Proteomes" id="UP001597371"/>
    </source>
</evidence>
<keyword evidence="3" id="KW-1185">Reference proteome</keyword>
<protein>
    <submittedName>
        <fullName evidence="2">Glycosyltransferase family 2 protein</fullName>
    </submittedName>
</protein>
<accession>A0ABW5CJP2</accession>
<dbReference type="PANTHER" id="PTHR22916:SF3">
    <property type="entry name" value="UDP-GLCNAC:BETAGAL BETA-1,3-N-ACETYLGLUCOSAMINYLTRANSFERASE-LIKE PROTEIN 1"/>
    <property type="match status" value="1"/>
</dbReference>
<evidence type="ECO:0000313" key="2">
    <source>
        <dbReference type="EMBL" id="MFD2237515.1"/>
    </source>
</evidence>
<dbReference type="Gene3D" id="3.90.550.10">
    <property type="entry name" value="Spore Coat Polysaccharide Biosynthesis Protein SpsA, Chain A"/>
    <property type="match status" value="1"/>
</dbReference>
<dbReference type="CDD" id="cd00761">
    <property type="entry name" value="Glyco_tranf_GTA_type"/>
    <property type="match status" value="1"/>
</dbReference>
<dbReference type="EMBL" id="JBHUIJ010000009">
    <property type="protein sequence ID" value="MFD2237515.1"/>
    <property type="molecule type" value="Genomic_DNA"/>
</dbReference>
<organism evidence="2 3">
    <name type="scientific">Aureimonas populi</name>
    <dbReference type="NCBI Taxonomy" id="1701758"/>
    <lineage>
        <taxon>Bacteria</taxon>
        <taxon>Pseudomonadati</taxon>
        <taxon>Pseudomonadota</taxon>
        <taxon>Alphaproteobacteria</taxon>
        <taxon>Hyphomicrobiales</taxon>
        <taxon>Aurantimonadaceae</taxon>
        <taxon>Aureimonas</taxon>
    </lineage>
</organism>
<feature type="domain" description="Glycosyltransferase 2-like" evidence="1">
    <location>
        <begin position="16"/>
        <end position="126"/>
    </location>
</feature>
<comment type="caution">
    <text evidence="2">The sequence shown here is derived from an EMBL/GenBank/DDBJ whole genome shotgun (WGS) entry which is preliminary data.</text>
</comment>
<dbReference type="InterPro" id="IPR029044">
    <property type="entry name" value="Nucleotide-diphossugar_trans"/>
</dbReference>
<dbReference type="RefSeq" id="WP_209737656.1">
    <property type="nucleotide sequence ID" value="NZ_CP072611.1"/>
</dbReference>
<sequence>MNADGESPAQDGPLVSIVIPTYNRMATLPATIESVRAQTYANIELVIVDDRSSDGTREFLNGLDLPFPVVVLFHEARQGGAVARNTGIAAASGEYVAFLDSDDVWHGEKLARQMRRLKALGPGYEACFCGWASVNSSGQPFYVRSSSLEGDVHAALVRENFIGTTSAFLASRARILEVGGFDPALKACQDWDLYLKLAKVTRFANVRDCLLDYLDDRSERISTNPRSRMRGHLRVYAKHRRAFLRGDRREAAAFRLYIADCLMHLGRTKLARNLMLGAFRRDPLSPTVLLRMGVVWTRRAPSDYANALKTLQAYRRRTERVTRRLPAFGGR</sequence>
<dbReference type="InterPro" id="IPR001173">
    <property type="entry name" value="Glyco_trans_2-like"/>
</dbReference>